<name>A0A7X5YBD5_9BACT</name>
<evidence type="ECO:0000313" key="5">
    <source>
        <dbReference type="Proteomes" id="UP001302374"/>
    </source>
</evidence>
<dbReference type="Proteomes" id="UP000576368">
    <property type="component" value="Unassembled WGS sequence"/>
</dbReference>
<gene>
    <name evidence="3" type="ORF">F1644_14785</name>
    <name evidence="2" type="ORF">GGR15_001366</name>
</gene>
<organism evidence="2 4">
    <name type="scientific">Butyricimonas paravirosa</name>
    <dbReference type="NCBI Taxonomy" id="1472417"/>
    <lineage>
        <taxon>Bacteria</taxon>
        <taxon>Pseudomonadati</taxon>
        <taxon>Bacteroidota</taxon>
        <taxon>Bacteroidia</taxon>
        <taxon>Bacteroidales</taxon>
        <taxon>Odoribacteraceae</taxon>
        <taxon>Butyricimonas</taxon>
    </lineage>
</organism>
<reference evidence="3 5" key="1">
    <citation type="submission" date="2019-09" db="EMBL/GenBank/DDBJ databases">
        <title>Butyricimonas paravirosa DSM 105722 (=214-4 = JCM 18677 = CCUG 65563).</title>
        <authorList>
            <person name="Le Roy T."/>
            <person name="Cani P.D."/>
        </authorList>
    </citation>
    <scope>NUCLEOTIDE SEQUENCE [LARGE SCALE GENOMIC DNA]</scope>
    <source>
        <strain evidence="3 5">DSM 105722</strain>
    </source>
</reference>
<sequence>MDMIEIFVAIANVLLSVVAIIIAIRSSRKTSQDATRQIESIKQLATIQIETTLRQIEVEIQKNILLARQAREEWQKIRDAKNSQLGPGFIDHMKREIMEERPQEQEKFYNACIRSLNESSGKITELKEKLK</sequence>
<dbReference type="RefSeq" id="WP_118303500.1">
    <property type="nucleotide sequence ID" value="NZ_BMPA01000004.1"/>
</dbReference>
<keyword evidence="1" id="KW-0472">Membrane</keyword>
<dbReference type="GeneID" id="86892583"/>
<keyword evidence="1" id="KW-1133">Transmembrane helix</keyword>
<feature type="transmembrane region" description="Helical" evidence="1">
    <location>
        <begin position="6"/>
        <end position="24"/>
    </location>
</feature>
<evidence type="ECO:0000313" key="2">
    <source>
        <dbReference type="EMBL" id="NJC17751.1"/>
    </source>
</evidence>
<dbReference type="EMBL" id="CP043839">
    <property type="protein sequence ID" value="WOF13451.1"/>
    <property type="molecule type" value="Genomic_DNA"/>
</dbReference>
<dbReference type="Proteomes" id="UP001302374">
    <property type="component" value="Chromosome"/>
</dbReference>
<dbReference type="EMBL" id="JAATLI010000004">
    <property type="protein sequence ID" value="NJC17751.1"/>
    <property type="molecule type" value="Genomic_DNA"/>
</dbReference>
<reference evidence="2 4" key="2">
    <citation type="submission" date="2020-03" db="EMBL/GenBank/DDBJ databases">
        <title>Genomic Encyclopedia of Type Strains, Phase IV (KMG-IV): sequencing the most valuable type-strain genomes for metagenomic binning, comparative biology and taxonomic classification.</title>
        <authorList>
            <person name="Goeker M."/>
        </authorList>
    </citation>
    <scope>NUCLEOTIDE SEQUENCE [LARGE SCALE GENOMIC DNA]</scope>
    <source>
        <strain evidence="2 4">DSM 105722</strain>
    </source>
</reference>
<keyword evidence="5" id="KW-1185">Reference proteome</keyword>
<keyword evidence="1" id="KW-0812">Transmembrane</keyword>
<evidence type="ECO:0000313" key="4">
    <source>
        <dbReference type="Proteomes" id="UP000576368"/>
    </source>
</evidence>
<dbReference type="AlphaFoldDB" id="A0A7X5YBD5"/>
<evidence type="ECO:0000313" key="3">
    <source>
        <dbReference type="EMBL" id="WOF13451.1"/>
    </source>
</evidence>
<accession>A0A7X5YBD5</accession>
<evidence type="ECO:0000256" key="1">
    <source>
        <dbReference type="SAM" id="Phobius"/>
    </source>
</evidence>
<protein>
    <submittedName>
        <fullName evidence="2">Uncharacterized protein</fullName>
    </submittedName>
</protein>
<proteinExistence type="predicted"/>